<organism evidence="10">
    <name type="scientific">Cyprideis torosa</name>
    <dbReference type="NCBI Taxonomy" id="163714"/>
    <lineage>
        <taxon>Eukaryota</taxon>
        <taxon>Metazoa</taxon>
        <taxon>Ecdysozoa</taxon>
        <taxon>Arthropoda</taxon>
        <taxon>Crustacea</taxon>
        <taxon>Oligostraca</taxon>
        <taxon>Ostracoda</taxon>
        <taxon>Podocopa</taxon>
        <taxon>Podocopida</taxon>
        <taxon>Cytherocopina</taxon>
        <taxon>Cytheroidea</taxon>
        <taxon>Cytherideidae</taxon>
        <taxon>Cyprideis</taxon>
    </lineage>
</organism>
<dbReference type="GO" id="GO:0050906">
    <property type="term" value="P:detection of stimulus involved in sensory perception"/>
    <property type="evidence" value="ECO:0007669"/>
    <property type="project" value="UniProtKB-ARBA"/>
</dbReference>
<dbReference type="OrthoDB" id="6349620at2759"/>
<evidence type="ECO:0000256" key="8">
    <source>
        <dbReference type="ARBA" id="ARBA00023180"/>
    </source>
</evidence>
<dbReference type="PANTHER" id="PTHR42643">
    <property type="entry name" value="IONOTROPIC RECEPTOR 20A-RELATED"/>
    <property type="match status" value="1"/>
</dbReference>
<sequence>MYICIEKESASLLTTLWNLVAYLTGQMEFLHLVVLLEDEDLLPDVKGRFQKLNATTIATLENIGERERKHFLSNDSFKISNVNRNFPHCTWESDNELRSSWKRATSYWNCSELKIIVETLPFASDTLLENSRGELIGQGDMIIQTLKELMPFKVEYRKRESNDWGSAPENLTDKPTGVFADIFTGDTDVCPGSFILDKSRINYVSLFHQDYGITLLLSAGPTSVPKNLRTIVSPFDLWTWIGIPMAMIFLTALLRNISRWLPEPPEHPRGTMDFLRILLQQSIPSTPKHSVTRLIYMIWWLFTMVLAVAYTSALASQMTAPKSTKPIDTIQEVRNHPNLQFYFMDYGEVKPVIPYKIGKIYKFADLLTERLQLVKSPKEAVNLVTQGKGIAIALLREYLLAADLGNQQLQWTLQKFLGLLETLRLILRQAHSQGEWGQKKVASRALVAPRTSNWQHLNFPSTLAHSVQRSSPRSDNDSPIFGACDLGCDTSRPLYCVAVGFAI</sequence>
<keyword evidence="4" id="KW-0812">Transmembrane</keyword>
<evidence type="ECO:0000256" key="6">
    <source>
        <dbReference type="ARBA" id="ARBA00023136"/>
    </source>
</evidence>
<keyword evidence="7" id="KW-0675">Receptor</keyword>
<dbReference type="PANTHER" id="PTHR42643:SF30">
    <property type="entry name" value="IONOTROPIC RECEPTOR 40A-RELATED"/>
    <property type="match status" value="1"/>
</dbReference>
<dbReference type="Gene3D" id="1.10.287.70">
    <property type="match status" value="1"/>
</dbReference>
<protein>
    <recommendedName>
        <fullName evidence="9">Ionotropic glutamate receptor C-terminal domain-containing protein</fullName>
    </recommendedName>
</protein>
<dbReference type="EMBL" id="OB660340">
    <property type="protein sequence ID" value="CAD7224268.1"/>
    <property type="molecule type" value="Genomic_DNA"/>
</dbReference>
<proteinExistence type="inferred from homology"/>
<dbReference type="InterPro" id="IPR052192">
    <property type="entry name" value="Insect_Ionotropic_Sensory_Rcpt"/>
</dbReference>
<dbReference type="GO" id="GO:0005886">
    <property type="term" value="C:plasma membrane"/>
    <property type="evidence" value="ECO:0007669"/>
    <property type="project" value="UniProtKB-SubCell"/>
</dbReference>
<keyword evidence="8" id="KW-0325">Glycoprotein</keyword>
<comment type="similarity">
    <text evidence="2">Belongs to the glutamate-gated ion channel (TC 1.A.10.1) family.</text>
</comment>
<evidence type="ECO:0000256" key="1">
    <source>
        <dbReference type="ARBA" id="ARBA00004651"/>
    </source>
</evidence>
<dbReference type="Pfam" id="PF00060">
    <property type="entry name" value="Lig_chan"/>
    <property type="match status" value="1"/>
</dbReference>
<dbReference type="AlphaFoldDB" id="A0A7R8W4L0"/>
<evidence type="ECO:0000259" key="9">
    <source>
        <dbReference type="Pfam" id="PF00060"/>
    </source>
</evidence>
<evidence type="ECO:0000256" key="7">
    <source>
        <dbReference type="ARBA" id="ARBA00023170"/>
    </source>
</evidence>
<reference evidence="10" key="1">
    <citation type="submission" date="2020-11" db="EMBL/GenBank/DDBJ databases">
        <authorList>
            <person name="Tran Van P."/>
        </authorList>
    </citation>
    <scope>NUCLEOTIDE SEQUENCE</scope>
</reference>
<feature type="domain" description="Ionotropic glutamate receptor C-terminal" evidence="9">
    <location>
        <begin position="276"/>
        <end position="336"/>
    </location>
</feature>
<gene>
    <name evidence="10" type="ORF">CTOB1V02_LOCUS2238</name>
</gene>
<comment type="subcellular location">
    <subcellularLocation>
        <location evidence="1">Cell membrane</location>
        <topology evidence="1">Multi-pass membrane protein</topology>
    </subcellularLocation>
</comment>
<dbReference type="GO" id="GO:0015276">
    <property type="term" value="F:ligand-gated monoatomic ion channel activity"/>
    <property type="evidence" value="ECO:0007669"/>
    <property type="project" value="InterPro"/>
</dbReference>
<evidence type="ECO:0000256" key="4">
    <source>
        <dbReference type="ARBA" id="ARBA00022692"/>
    </source>
</evidence>
<evidence type="ECO:0000313" key="10">
    <source>
        <dbReference type="EMBL" id="CAD7224268.1"/>
    </source>
</evidence>
<keyword evidence="3" id="KW-1003">Cell membrane</keyword>
<accession>A0A7R8W4L0</accession>
<keyword evidence="5" id="KW-1133">Transmembrane helix</keyword>
<evidence type="ECO:0000256" key="3">
    <source>
        <dbReference type="ARBA" id="ARBA00022475"/>
    </source>
</evidence>
<name>A0A7R8W4L0_9CRUS</name>
<keyword evidence="6" id="KW-0472">Membrane</keyword>
<evidence type="ECO:0000256" key="5">
    <source>
        <dbReference type="ARBA" id="ARBA00022989"/>
    </source>
</evidence>
<evidence type="ECO:0000256" key="2">
    <source>
        <dbReference type="ARBA" id="ARBA00008685"/>
    </source>
</evidence>
<dbReference type="InterPro" id="IPR001320">
    <property type="entry name" value="Iontro_rcpt_C"/>
</dbReference>